<evidence type="ECO:0000313" key="2">
    <source>
        <dbReference type="EMBL" id="ETO61582.1"/>
    </source>
</evidence>
<sequence>MSTEKRQVPKFWGDCVEPSDDEDEFGYWGERVPVSPSLHDAYEKHLGSSKFVRHNDLEGHRRSIPHWGFRTGKTALRSPHSALQPPYRQ</sequence>
<proteinExistence type="predicted"/>
<protein>
    <submittedName>
        <fullName evidence="2">Uncharacterized protein</fullName>
    </submittedName>
</protein>
<accession>A0A080Z4M1</accession>
<organism evidence="2 3">
    <name type="scientific">Phytophthora nicotianae P1976</name>
    <dbReference type="NCBI Taxonomy" id="1317066"/>
    <lineage>
        <taxon>Eukaryota</taxon>
        <taxon>Sar</taxon>
        <taxon>Stramenopiles</taxon>
        <taxon>Oomycota</taxon>
        <taxon>Peronosporomycetes</taxon>
        <taxon>Peronosporales</taxon>
        <taxon>Peronosporaceae</taxon>
        <taxon>Phytophthora</taxon>
    </lineage>
</organism>
<comment type="caution">
    <text evidence="2">The sequence shown here is derived from an EMBL/GenBank/DDBJ whole genome shotgun (WGS) entry which is preliminary data.</text>
</comment>
<dbReference type="Proteomes" id="UP000028582">
    <property type="component" value="Unassembled WGS sequence"/>
</dbReference>
<dbReference type="EMBL" id="ANJA01003753">
    <property type="protein sequence ID" value="ETO61582.1"/>
    <property type="molecule type" value="Genomic_DNA"/>
</dbReference>
<dbReference type="AlphaFoldDB" id="A0A080Z4M1"/>
<evidence type="ECO:0000313" key="3">
    <source>
        <dbReference type="Proteomes" id="UP000028582"/>
    </source>
</evidence>
<reference evidence="2 3" key="1">
    <citation type="submission" date="2013-11" db="EMBL/GenBank/DDBJ databases">
        <title>The Genome Sequence of Phytophthora parasitica P1976.</title>
        <authorList>
            <consortium name="The Broad Institute Genomics Platform"/>
            <person name="Russ C."/>
            <person name="Tyler B."/>
            <person name="Panabieres F."/>
            <person name="Shan W."/>
            <person name="Tripathy S."/>
            <person name="Grunwald N."/>
            <person name="Machado M."/>
            <person name="Johnson C.S."/>
            <person name="Walker B."/>
            <person name="Young S."/>
            <person name="Zeng Q."/>
            <person name="Gargeya S."/>
            <person name="Fitzgerald M."/>
            <person name="Haas B."/>
            <person name="Abouelleil A."/>
            <person name="Allen A.W."/>
            <person name="Alvarado L."/>
            <person name="Arachchi H.M."/>
            <person name="Berlin A.M."/>
            <person name="Chapman S.B."/>
            <person name="Gainer-Dewar J."/>
            <person name="Goldberg J."/>
            <person name="Griggs A."/>
            <person name="Gujja S."/>
            <person name="Hansen M."/>
            <person name="Howarth C."/>
            <person name="Imamovic A."/>
            <person name="Ireland A."/>
            <person name="Larimer J."/>
            <person name="McCowan C."/>
            <person name="Murphy C."/>
            <person name="Pearson M."/>
            <person name="Poon T.W."/>
            <person name="Priest M."/>
            <person name="Roberts A."/>
            <person name="Saif S."/>
            <person name="Shea T."/>
            <person name="Sisk P."/>
            <person name="Sykes S."/>
            <person name="Wortman J."/>
            <person name="Nusbaum C."/>
            <person name="Birren B."/>
        </authorList>
    </citation>
    <scope>NUCLEOTIDE SEQUENCE [LARGE SCALE GENOMIC DNA]</scope>
    <source>
        <strain evidence="2 3">P1976</strain>
    </source>
</reference>
<name>A0A080Z4M1_PHYNI</name>
<evidence type="ECO:0000256" key="1">
    <source>
        <dbReference type="SAM" id="MobiDB-lite"/>
    </source>
</evidence>
<gene>
    <name evidence="2" type="ORF">F444_20429</name>
</gene>
<feature type="region of interest" description="Disordered" evidence="1">
    <location>
        <begin position="63"/>
        <end position="89"/>
    </location>
</feature>